<proteinExistence type="predicted"/>
<comment type="caution">
    <text evidence="2">The sequence shown here is derived from an EMBL/GenBank/DDBJ whole genome shotgun (WGS) entry which is preliminary data.</text>
</comment>
<reference evidence="2 3" key="1">
    <citation type="submission" date="2016-09" db="EMBL/GenBank/DDBJ databases">
        <authorList>
            <person name="Capua I."/>
            <person name="De Benedictis P."/>
            <person name="Joannis T."/>
            <person name="Lombin L.H."/>
            <person name="Cattoli G."/>
        </authorList>
    </citation>
    <scope>NUCLEOTIDE SEQUENCE [LARGE SCALE GENOMIC DNA]</scope>
    <source>
        <strain evidence="2 3">IMI 309357</strain>
    </source>
</reference>
<accession>A0A1G4AQ17</accession>
<dbReference type="AlphaFoldDB" id="A0A1G4AQ17"/>
<sequence length="453" mass="49447">MWDAATRTGFDPTAALAQQLSDLAIYEQPLPPATAAEVPKLELFTAEPRTEARLTSLQLGQSGSGHTSRGPIDVLGSNSPYTPGTWIPQHDCEDHGATMGAGGSFAGPAKPLLLACPYLKYDSSREHLHRTHRQKPNCPRCRSIFETETEVGQHLKGQTLCKVVQGEGLVEGFDAVQEKLLKSKKRRKGVETEEDKWREIFRILFPDHKYMPDPFFKTSVDDQHATAQPSKNEQDDVESIFTGDIPSPVEDETFSEMEEAVGGRLSKKKRRKLMNVFKGFAVKMLRQSAEGDVTKRGIKLASNPSEAEKAAETVHAAAALSEKRQLEKADEKPNEKPIEKLDGANVMPEATQTIEPFVAPVTSLSSPPAEAAEQRAVHFDLQSFDIGNDSDIACWPAWDAAFANGSGDSWLEHVLGNGTPLQGPVVEELDKALGVAPLSIDGDLVLFQDTPSA</sequence>
<keyword evidence="3" id="KW-1185">Reference proteome</keyword>
<dbReference type="GeneID" id="34566642"/>
<evidence type="ECO:0000256" key="1">
    <source>
        <dbReference type="SAM" id="MobiDB-lite"/>
    </source>
</evidence>
<organism evidence="2 3">
    <name type="scientific">Colletotrichum orchidophilum</name>
    <dbReference type="NCBI Taxonomy" id="1209926"/>
    <lineage>
        <taxon>Eukaryota</taxon>
        <taxon>Fungi</taxon>
        <taxon>Dikarya</taxon>
        <taxon>Ascomycota</taxon>
        <taxon>Pezizomycotina</taxon>
        <taxon>Sordariomycetes</taxon>
        <taxon>Hypocreomycetidae</taxon>
        <taxon>Glomerellales</taxon>
        <taxon>Glomerellaceae</taxon>
        <taxon>Colletotrichum</taxon>
    </lineage>
</organism>
<evidence type="ECO:0000313" key="3">
    <source>
        <dbReference type="Proteomes" id="UP000176998"/>
    </source>
</evidence>
<dbReference type="PANTHER" id="PTHR38166">
    <property type="entry name" value="C2H2-TYPE DOMAIN-CONTAINING PROTEIN-RELATED"/>
    <property type="match status" value="1"/>
</dbReference>
<dbReference type="PANTHER" id="PTHR38166:SF1">
    <property type="entry name" value="C2H2-TYPE DOMAIN-CONTAINING PROTEIN"/>
    <property type="match status" value="1"/>
</dbReference>
<feature type="region of interest" description="Disordered" evidence="1">
    <location>
        <begin position="322"/>
        <end position="346"/>
    </location>
</feature>
<gene>
    <name evidence="2" type="ORF">CORC01_13515</name>
</gene>
<protein>
    <recommendedName>
        <fullName evidence="4">C2H2-type domain-containing protein</fullName>
    </recommendedName>
</protein>
<feature type="compositionally biased region" description="Basic and acidic residues" evidence="1">
    <location>
        <begin position="322"/>
        <end position="342"/>
    </location>
</feature>
<evidence type="ECO:0008006" key="4">
    <source>
        <dbReference type="Google" id="ProtNLM"/>
    </source>
</evidence>
<dbReference type="RefSeq" id="XP_022468346.1">
    <property type="nucleotide sequence ID" value="XM_022625132.1"/>
</dbReference>
<name>A0A1G4AQ17_9PEZI</name>
<dbReference type="EMBL" id="MJBS01000197">
    <property type="protein sequence ID" value="OHE91173.1"/>
    <property type="molecule type" value="Genomic_DNA"/>
</dbReference>
<dbReference type="STRING" id="1209926.A0A1G4AQ17"/>
<dbReference type="OrthoDB" id="4161727at2759"/>
<dbReference type="Proteomes" id="UP000176998">
    <property type="component" value="Unassembled WGS sequence"/>
</dbReference>
<evidence type="ECO:0000313" key="2">
    <source>
        <dbReference type="EMBL" id="OHE91173.1"/>
    </source>
</evidence>